<name>A0A7R9PD68_TIMCA</name>
<gene>
    <name evidence="9" type="ORF">TCMB3V08_LOCUS11306</name>
</gene>
<organism evidence="9">
    <name type="scientific">Timema californicum</name>
    <name type="common">California timema</name>
    <name type="synonym">Walking stick</name>
    <dbReference type="NCBI Taxonomy" id="61474"/>
    <lineage>
        <taxon>Eukaryota</taxon>
        <taxon>Metazoa</taxon>
        <taxon>Ecdysozoa</taxon>
        <taxon>Arthropoda</taxon>
        <taxon>Hexapoda</taxon>
        <taxon>Insecta</taxon>
        <taxon>Pterygota</taxon>
        <taxon>Neoptera</taxon>
        <taxon>Polyneoptera</taxon>
        <taxon>Phasmatodea</taxon>
        <taxon>Timematodea</taxon>
        <taxon>Timematoidea</taxon>
        <taxon>Timematidae</taxon>
        <taxon>Timema</taxon>
    </lineage>
</organism>
<keyword evidence="4" id="KW-0732">Signal</keyword>
<evidence type="ECO:0000256" key="1">
    <source>
        <dbReference type="ARBA" id="ARBA00004479"/>
    </source>
</evidence>
<protein>
    <submittedName>
        <fullName evidence="9">(California timema) hypothetical protein</fullName>
    </submittedName>
</protein>
<accession>A0A7R9PD68</accession>
<evidence type="ECO:0000256" key="7">
    <source>
        <dbReference type="ARBA" id="ARBA00023180"/>
    </source>
</evidence>
<dbReference type="InterPro" id="IPR003598">
    <property type="entry name" value="Ig_sub2"/>
</dbReference>
<evidence type="ECO:0000256" key="5">
    <source>
        <dbReference type="ARBA" id="ARBA00022989"/>
    </source>
</evidence>
<dbReference type="InterPro" id="IPR013151">
    <property type="entry name" value="Immunoglobulin_dom"/>
</dbReference>
<keyword evidence="6" id="KW-0472">Membrane</keyword>
<reference evidence="9" key="1">
    <citation type="submission" date="2020-11" db="EMBL/GenBank/DDBJ databases">
        <authorList>
            <person name="Tran Van P."/>
        </authorList>
    </citation>
    <scope>NUCLEOTIDE SEQUENCE</scope>
</reference>
<evidence type="ECO:0000256" key="3">
    <source>
        <dbReference type="ARBA" id="ARBA00022692"/>
    </source>
</evidence>
<comment type="subcellular location">
    <subcellularLocation>
        <location evidence="1">Membrane</location>
        <topology evidence="1">Single-pass type I membrane protein</topology>
    </subcellularLocation>
</comment>
<dbReference type="InterPro" id="IPR036179">
    <property type="entry name" value="Ig-like_dom_sf"/>
</dbReference>
<dbReference type="Gene3D" id="2.60.40.10">
    <property type="entry name" value="Immunoglobulins"/>
    <property type="match status" value="1"/>
</dbReference>
<dbReference type="SMART" id="SM00408">
    <property type="entry name" value="IGc2"/>
    <property type="match status" value="2"/>
</dbReference>
<dbReference type="AlphaFoldDB" id="A0A7R9PD68"/>
<evidence type="ECO:0000259" key="8">
    <source>
        <dbReference type="PROSITE" id="PS50835"/>
    </source>
</evidence>
<proteinExistence type="inferred from homology"/>
<evidence type="ECO:0000256" key="4">
    <source>
        <dbReference type="ARBA" id="ARBA00022729"/>
    </source>
</evidence>
<dbReference type="InterPro" id="IPR007110">
    <property type="entry name" value="Ig-like_dom"/>
</dbReference>
<dbReference type="InterPro" id="IPR013783">
    <property type="entry name" value="Ig-like_fold"/>
</dbReference>
<keyword evidence="5" id="KW-1133">Transmembrane helix</keyword>
<feature type="domain" description="Ig-like" evidence="8">
    <location>
        <begin position="122"/>
        <end position="212"/>
    </location>
</feature>
<comment type="similarity">
    <text evidence="2">Belongs to the FAM187 family.</text>
</comment>
<dbReference type="PANTHER" id="PTHR32178">
    <property type="entry name" value="FAM187"/>
    <property type="match status" value="1"/>
</dbReference>
<dbReference type="InterPro" id="IPR003599">
    <property type="entry name" value="Ig_sub"/>
</dbReference>
<keyword evidence="3" id="KW-0812">Transmembrane</keyword>
<feature type="domain" description="Ig-like" evidence="8">
    <location>
        <begin position="490"/>
        <end position="582"/>
    </location>
</feature>
<dbReference type="SUPFAM" id="SSF48726">
    <property type="entry name" value="Immunoglobulin"/>
    <property type="match status" value="2"/>
</dbReference>
<dbReference type="Pfam" id="PF00047">
    <property type="entry name" value="ig"/>
    <property type="match status" value="1"/>
</dbReference>
<evidence type="ECO:0000256" key="2">
    <source>
        <dbReference type="ARBA" id="ARBA00008727"/>
    </source>
</evidence>
<dbReference type="InterPro" id="IPR039311">
    <property type="entry name" value="FAM187A/B"/>
</dbReference>
<dbReference type="GO" id="GO:0016020">
    <property type="term" value="C:membrane"/>
    <property type="evidence" value="ECO:0007669"/>
    <property type="project" value="UniProtKB-SubCell"/>
</dbReference>
<evidence type="ECO:0000256" key="6">
    <source>
        <dbReference type="ARBA" id="ARBA00023136"/>
    </source>
</evidence>
<dbReference type="PANTHER" id="PTHR32178:SF6">
    <property type="entry name" value="IG-LIKE DOMAIN-CONTAINING PROTEIN"/>
    <property type="match status" value="1"/>
</dbReference>
<dbReference type="PROSITE" id="PS50835">
    <property type="entry name" value="IG_LIKE"/>
    <property type="match status" value="2"/>
</dbReference>
<evidence type="ECO:0000313" key="9">
    <source>
        <dbReference type="EMBL" id="CAD7578769.1"/>
    </source>
</evidence>
<sequence length="727" mass="81073">MGRESSKGRDYKLVRLQTLASALKSIIENETQEQEDHRAQITVVATWGPWGPCTSNSRSGGENRRLRRCSFQIIKNTTDTRGFSNSTDKLMKLPCSSALLKQMSGNLNLGSEQILELVEEEPCVINGFKGVGGRYHQERARYTRELKVFEGDNLTLSCPEATSGSAITWMKDGYVVGTEPPGDANKSKVMVDDHGDLQMTRIDSNGNFTCFVGFVKMEEVYVRVVTGTAGRHRTSHCRGQTPNMSCIPRLARTSSSNVRDALIKKTTTLRTGTKKSVPMNLRHSPGVEQIRKKRDGSRTFVNKRHDLVISSVNEDDVGFYFCTDHNGVWNKPKYRFLLDVDKTPVAPVIGDSATWMEYQKKQLEPLNSILKSFNKPKEKKHKRLTWSLVPGSRVRGTNSRVDSAAGWGIAVSGPLSPSEKKEEELQFFSDLSCRSLFLAQMYPNISAAISSLPEFVEHESIEDDFNAIGENLSGSFNENEMQHAHEYLTPTVNVLQGKSKFKRSYVLSINATLTVNCSEATSGSNITWVKDGIVIGRTRGKSDINAKVVVNEEGQLQIRNATRRESGEYVCFVDSIQEDEISVFVVFHGDIKKVNRHSRLNHAKNPLRWPRGLSRYSSAGLDCLIRGDCGLISVGGHMVKGVTLEVDWTADDGEIKVRISVGGSEPAFAWKDSGKPFRKNHPSLPDLDSNLDLPVLSSRAQHDKRISQLSHRGGLHRINDVYIYVAK</sequence>
<keyword evidence="7" id="KW-0325">Glycoprotein</keyword>
<dbReference type="SMART" id="SM00409">
    <property type="entry name" value="IG"/>
    <property type="match status" value="2"/>
</dbReference>
<dbReference type="EMBL" id="OE188636">
    <property type="protein sequence ID" value="CAD7578769.1"/>
    <property type="molecule type" value="Genomic_DNA"/>
</dbReference>